<comment type="similarity">
    <text evidence="1 4">Belongs to the D-isomer specific 2-hydroxyacid dehydrogenase family.</text>
</comment>
<dbReference type="PANTHER" id="PTHR42789">
    <property type="entry name" value="D-ISOMER SPECIFIC 2-HYDROXYACID DEHYDROGENASE FAMILY PROTEIN (AFU_ORTHOLOGUE AFUA_6G10090)"/>
    <property type="match status" value="1"/>
</dbReference>
<dbReference type="Proteomes" id="UP000076842">
    <property type="component" value="Unassembled WGS sequence"/>
</dbReference>
<dbReference type="InterPro" id="IPR006139">
    <property type="entry name" value="D-isomer_2_OHA_DH_cat_dom"/>
</dbReference>
<reference evidence="7 8" key="1">
    <citation type="journal article" date="2016" name="Mol. Biol. Evol.">
        <title>Comparative Genomics of Early-Diverging Mushroom-Forming Fungi Provides Insights into the Origins of Lignocellulose Decay Capabilities.</title>
        <authorList>
            <person name="Nagy L.G."/>
            <person name="Riley R."/>
            <person name="Tritt A."/>
            <person name="Adam C."/>
            <person name="Daum C."/>
            <person name="Floudas D."/>
            <person name="Sun H."/>
            <person name="Yadav J.S."/>
            <person name="Pangilinan J."/>
            <person name="Larsson K.H."/>
            <person name="Matsuura K."/>
            <person name="Barry K."/>
            <person name="Labutti K."/>
            <person name="Kuo R."/>
            <person name="Ohm R.A."/>
            <person name="Bhattacharya S.S."/>
            <person name="Shirouzu T."/>
            <person name="Yoshinaga Y."/>
            <person name="Martin F.M."/>
            <person name="Grigoriev I.V."/>
            <person name="Hibbett D.S."/>
        </authorList>
    </citation>
    <scope>NUCLEOTIDE SEQUENCE [LARGE SCALE GENOMIC DNA]</scope>
    <source>
        <strain evidence="7 8">HHB12733</strain>
    </source>
</reference>
<dbReference type="PROSITE" id="PS00671">
    <property type="entry name" value="D_2_HYDROXYACID_DH_3"/>
    <property type="match status" value="1"/>
</dbReference>
<dbReference type="SUPFAM" id="SSF51735">
    <property type="entry name" value="NAD(P)-binding Rossmann-fold domains"/>
    <property type="match status" value="1"/>
</dbReference>
<dbReference type="AlphaFoldDB" id="A0A165I3R1"/>
<dbReference type="InterPro" id="IPR029753">
    <property type="entry name" value="D-isomer_DH_CS"/>
</dbReference>
<keyword evidence="3" id="KW-0520">NAD</keyword>
<dbReference type="Pfam" id="PF00389">
    <property type="entry name" value="2-Hacid_dh"/>
    <property type="match status" value="1"/>
</dbReference>
<accession>A0A165I3R1</accession>
<proteinExistence type="inferred from homology"/>
<evidence type="ECO:0000313" key="7">
    <source>
        <dbReference type="EMBL" id="KZT60092.1"/>
    </source>
</evidence>
<dbReference type="Gene3D" id="3.40.50.720">
    <property type="entry name" value="NAD(P)-binding Rossmann-like Domain"/>
    <property type="match status" value="2"/>
</dbReference>
<evidence type="ECO:0008006" key="9">
    <source>
        <dbReference type="Google" id="ProtNLM"/>
    </source>
</evidence>
<dbReference type="InParanoid" id="A0A165I3R1"/>
<name>A0A165I3R1_9BASI</name>
<keyword evidence="8" id="KW-1185">Reference proteome</keyword>
<dbReference type="STRING" id="1353952.A0A165I3R1"/>
<dbReference type="Pfam" id="PF02826">
    <property type="entry name" value="2-Hacid_dh_C"/>
    <property type="match status" value="1"/>
</dbReference>
<dbReference type="InterPro" id="IPR050857">
    <property type="entry name" value="D-2-hydroxyacid_DH"/>
</dbReference>
<protein>
    <recommendedName>
        <fullName evidence="9">D-isomer specific 2-hydroxyacid dehydrogenase</fullName>
    </recommendedName>
</protein>
<dbReference type="InterPro" id="IPR036291">
    <property type="entry name" value="NAD(P)-bd_dom_sf"/>
</dbReference>
<evidence type="ECO:0000313" key="8">
    <source>
        <dbReference type="Proteomes" id="UP000076842"/>
    </source>
</evidence>
<dbReference type="SUPFAM" id="SSF52283">
    <property type="entry name" value="Formate/glycerate dehydrogenase catalytic domain-like"/>
    <property type="match status" value="1"/>
</dbReference>
<dbReference type="PANTHER" id="PTHR42789:SF1">
    <property type="entry name" value="D-ISOMER SPECIFIC 2-HYDROXYACID DEHYDROGENASE FAMILY PROTEIN (AFU_ORTHOLOGUE AFUA_6G10090)"/>
    <property type="match status" value="1"/>
</dbReference>
<dbReference type="CDD" id="cd12169">
    <property type="entry name" value="PGDH_like_1"/>
    <property type="match status" value="1"/>
</dbReference>
<sequence>MPTKVRVAILDDYQHVALKMADWSAVQARADIDVFHDTIPTSQPAQLIERLKPYNVICAMRERTRFPAEIVNNLPNLKLLITTGARNAAFDLEACKANGIVVSGTGGYGNSTVEHTWALLLAAARNIPRDHFHVASGGVPWQAGSLPIGLFGRTLGLIGVGKLGTKTAEIAHLFGMKLIAWSPNLTPERVSALPIPVTYVPSLNELLEQSDIASIHMVLSPSTRNLVTREALSHMKPTALLVNTSRGPLVNEEALLEALQQRKIAGAALDVYDEEPLPLDHPIRKLDNVVLSPHMGYVADNNYSVFFRDTADNIVAFLDGQPKRVVQ</sequence>
<organism evidence="7 8">
    <name type="scientific">Calocera cornea HHB12733</name>
    <dbReference type="NCBI Taxonomy" id="1353952"/>
    <lineage>
        <taxon>Eukaryota</taxon>
        <taxon>Fungi</taxon>
        <taxon>Dikarya</taxon>
        <taxon>Basidiomycota</taxon>
        <taxon>Agaricomycotina</taxon>
        <taxon>Dacrymycetes</taxon>
        <taxon>Dacrymycetales</taxon>
        <taxon>Dacrymycetaceae</taxon>
        <taxon>Calocera</taxon>
    </lineage>
</organism>
<dbReference type="GO" id="GO:0016616">
    <property type="term" value="F:oxidoreductase activity, acting on the CH-OH group of donors, NAD or NADP as acceptor"/>
    <property type="evidence" value="ECO:0007669"/>
    <property type="project" value="InterPro"/>
</dbReference>
<feature type="domain" description="D-isomer specific 2-hydroxyacid dehydrogenase catalytic" evidence="5">
    <location>
        <begin position="22"/>
        <end position="324"/>
    </location>
</feature>
<evidence type="ECO:0000259" key="6">
    <source>
        <dbReference type="Pfam" id="PF02826"/>
    </source>
</evidence>
<keyword evidence="2 4" id="KW-0560">Oxidoreductase</keyword>
<gene>
    <name evidence="7" type="ORF">CALCODRAFT_449196</name>
</gene>
<evidence type="ECO:0000256" key="3">
    <source>
        <dbReference type="ARBA" id="ARBA00023027"/>
    </source>
</evidence>
<feature type="domain" description="D-isomer specific 2-hydroxyacid dehydrogenase NAD-binding" evidence="6">
    <location>
        <begin position="118"/>
        <end position="296"/>
    </location>
</feature>
<dbReference type="GO" id="GO:0051287">
    <property type="term" value="F:NAD binding"/>
    <property type="evidence" value="ECO:0007669"/>
    <property type="project" value="InterPro"/>
</dbReference>
<evidence type="ECO:0000256" key="4">
    <source>
        <dbReference type="RuleBase" id="RU003719"/>
    </source>
</evidence>
<evidence type="ECO:0000256" key="2">
    <source>
        <dbReference type="ARBA" id="ARBA00023002"/>
    </source>
</evidence>
<evidence type="ECO:0000256" key="1">
    <source>
        <dbReference type="ARBA" id="ARBA00005854"/>
    </source>
</evidence>
<dbReference type="EMBL" id="KV423934">
    <property type="protein sequence ID" value="KZT60092.1"/>
    <property type="molecule type" value="Genomic_DNA"/>
</dbReference>
<dbReference type="OrthoDB" id="298012at2759"/>
<dbReference type="InterPro" id="IPR006140">
    <property type="entry name" value="D-isomer_DH_NAD-bd"/>
</dbReference>
<evidence type="ECO:0000259" key="5">
    <source>
        <dbReference type="Pfam" id="PF00389"/>
    </source>
</evidence>